<dbReference type="AlphaFoldDB" id="A0A1I5R616"/>
<dbReference type="RefSeq" id="WP_166677573.1">
    <property type="nucleotide sequence ID" value="NZ_FOWW01000002.1"/>
</dbReference>
<organism evidence="3 4">
    <name type="scientific">Amycolatopsis arida</name>
    <dbReference type="NCBI Taxonomy" id="587909"/>
    <lineage>
        <taxon>Bacteria</taxon>
        <taxon>Bacillati</taxon>
        <taxon>Actinomycetota</taxon>
        <taxon>Actinomycetes</taxon>
        <taxon>Pseudonocardiales</taxon>
        <taxon>Pseudonocardiaceae</taxon>
        <taxon>Amycolatopsis</taxon>
    </lineage>
</organism>
<proteinExistence type="predicted"/>
<feature type="transmembrane region" description="Helical" evidence="2">
    <location>
        <begin position="66"/>
        <end position="86"/>
    </location>
</feature>
<name>A0A1I5R616_9PSEU</name>
<sequence>MGLPMGKKGIAGGLAWLALGQFFVLHLVVQSAWPRPYSWVRNDISDLGSTACGAVGGRHVCSPWHAAMNVSFVISGVCIAAGAVLLAGTLRAGWPARAAAALLTVAGAGVVLVGLNPGDLRIAPHLAGAVAAAAGGNAGVLLLGVALRRAGRPVGTVGVVAGVLGFVGMAVAALQLAGVLGGLHVWSGATERVAMLPMLVAMIVIGAAALRSTGPSSTGPSSMGSSSTDSGARRRTG</sequence>
<evidence type="ECO:0000313" key="3">
    <source>
        <dbReference type="EMBL" id="SFP53968.1"/>
    </source>
</evidence>
<accession>A0A1I5R616</accession>
<reference evidence="4" key="1">
    <citation type="submission" date="2016-10" db="EMBL/GenBank/DDBJ databases">
        <authorList>
            <person name="Varghese N."/>
            <person name="Submissions S."/>
        </authorList>
    </citation>
    <scope>NUCLEOTIDE SEQUENCE [LARGE SCALE GENOMIC DNA]</scope>
    <source>
        <strain evidence="4">CGMCC 4.5579</strain>
    </source>
</reference>
<evidence type="ECO:0000313" key="4">
    <source>
        <dbReference type="Proteomes" id="UP000198727"/>
    </source>
</evidence>
<dbReference type="Proteomes" id="UP000198727">
    <property type="component" value="Unassembled WGS sequence"/>
</dbReference>
<feature type="transmembrane region" description="Helical" evidence="2">
    <location>
        <begin position="192"/>
        <end position="210"/>
    </location>
</feature>
<dbReference type="Pfam" id="PF06197">
    <property type="entry name" value="DUF998"/>
    <property type="match status" value="1"/>
</dbReference>
<keyword evidence="2" id="KW-1133">Transmembrane helix</keyword>
<feature type="transmembrane region" description="Helical" evidence="2">
    <location>
        <begin position="98"/>
        <end position="116"/>
    </location>
</feature>
<evidence type="ECO:0000256" key="1">
    <source>
        <dbReference type="SAM" id="MobiDB-lite"/>
    </source>
</evidence>
<feature type="compositionally biased region" description="Low complexity" evidence="1">
    <location>
        <begin position="214"/>
        <end position="230"/>
    </location>
</feature>
<gene>
    <name evidence="3" type="ORF">SAMN05421810_102895</name>
</gene>
<dbReference type="EMBL" id="FOWW01000002">
    <property type="protein sequence ID" value="SFP53968.1"/>
    <property type="molecule type" value="Genomic_DNA"/>
</dbReference>
<keyword evidence="2" id="KW-0812">Transmembrane</keyword>
<feature type="transmembrane region" description="Helical" evidence="2">
    <location>
        <begin position="12"/>
        <end position="33"/>
    </location>
</feature>
<keyword evidence="4" id="KW-1185">Reference proteome</keyword>
<evidence type="ECO:0000256" key="2">
    <source>
        <dbReference type="SAM" id="Phobius"/>
    </source>
</evidence>
<feature type="region of interest" description="Disordered" evidence="1">
    <location>
        <begin position="214"/>
        <end position="237"/>
    </location>
</feature>
<feature type="transmembrane region" description="Helical" evidence="2">
    <location>
        <begin position="159"/>
        <end position="186"/>
    </location>
</feature>
<dbReference type="InterPro" id="IPR009339">
    <property type="entry name" value="DUF998"/>
</dbReference>
<feature type="transmembrane region" description="Helical" evidence="2">
    <location>
        <begin position="122"/>
        <end position="147"/>
    </location>
</feature>
<protein>
    <submittedName>
        <fullName evidence="3">Hypothetical membrane protein</fullName>
    </submittedName>
</protein>
<keyword evidence="2" id="KW-0472">Membrane</keyword>
<dbReference type="STRING" id="587909.SAMN05421810_102895"/>